<dbReference type="Gene3D" id="1.10.150.50">
    <property type="entry name" value="Transcription Factor, Ets-1"/>
    <property type="match status" value="1"/>
</dbReference>
<feature type="domain" description="SAM" evidence="2">
    <location>
        <begin position="3"/>
        <end position="67"/>
    </location>
</feature>
<gene>
    <name evidence="3" type="ORF">MEDL_68394</name>
</gene>
<feature type="region of interest" description="Disordered" evidence="1">
    <location>
        <begin position="301"/>
        <end position="342"/>
    </location>
</feature>
<evidence type="ECO:0000259" key="2">
    <source>
        <dbReference type="PROSITE" id="PS50105"/>
    </source>
</evidence>
<feature type="compositionally biased region" description="Acidic residues" evidence="1">
    <location>
        <begin position="304"/>
        <end position="313"/>
    </location>
</feature>
<evidence type="ECO:0000313" key="4">
    <source>
        <dbReference type="Proteomes" id="UP000683360"/>
    </source>
</evidence>
<protein>
    <recommendedName>
        <fullName evidence="2">SAM domain-containing protein</fullName>
    </recommendedName>
</protein>
<dbReference type="InterPro" id="IPR013761">
    <property type="entry name" value="SAM/pointed_sf"/>
</dbReference>
<dbReference type="PROSITE" id="PS50105">
    <property type="entry name" value="SAM_DOMAIN"/>
    <property type="match status" value="1"/>
</dbReference>
<dbReference type="InterPro" id="IPR001660">
    <property type="entry name" value="SAM"/>
</dbReference>
<dbReference type="Pfam" id="PF07647">
    <property type="entry name" value="SAM_2"/>
    <property type="match status" value="1"/>
</dbReference>
<organism evidence="3 4">
    <name type="scientific">Mytilus edulis</name>
    <name type="common">Blue mussel</name>
    <dbReference type="NCBI Taxonomy" id="6550"/>
    <lineage>
        <taxon>Eukaryota</taxon>
        <taxon>Metazoa</taxon>
        <taxon>Spiralia</taxon>
        <taxon>Lophotrochozoa</taxon>
        <taxon>Mollusca</taxon>
        <taxon>Bivalvia</taxon>
        <taxon>Autobranchia</taxon>
        <taxon>Pteriomorphia</taxon>
        <taxon>Mytilida</taxon>
        <taxon>Mytiloidea</taxon>
        <taxon>Mytilidae</taxon>
        <taxon>Mytilinae</taxon>
        <taxon>Mytilus</taxon>
    </lineage>
</organism>
<dbReference type="Proteomes" id="UP000683360">
    <property type="component" value="Unassembled WGS sequence"/>
</dbReference>
<dbReference type="EMBL" id="CAJPWZ010003321">
    <property type="protein sequence ID" value="CAG2257097.1"/>
    <property type="molecule type" value="Genomic_DNA"/>
</dbReference>
<proteinExistence type="predicted"/>
<dbReference type="OrthoDB" id="6191872at2759"/>
<comment type="caution">
    <text evidence="3">The sequence shown here is derived from an EMBL/GenBank/DDBJ whole genome shotgun (WGS) entry which is preliminary data.</text>
</comment>
<name>A0A8S3VGZ5_MYTED</name>
<sequence>MATSIINFDDFFIVYDLQSIKEVFLENEFSTVLALTDVSDEDLQEMGIKALGKRRQFSAAIKDLKAKWSQDDKSMDEDKGQNSSLLNAVGMNDADKIEKISKSKPRHEPASKRKLYMNLKSIQPEEDDLSSQSKKSKELASNKVNGLRRQKMEFINKKLRQLIEDPIVRSKNKTTIMGIAEVAWDVYNAEEARIDQIQVKSLITALNNMGHHYNEKQTKTIQKDTERVNRASSDISVQLKRITEIKETMDMVDEEKRKRIKEAEDSLSQMHHELQKATDALRKACGVKILQLQHILREMKHQDEEECISDDASDTSIIEEIKGTSDKTDDEDDEELENPNLG</sequence>
<feature type="compositionally biased region" description="Acidic residues" evidence="1">
    <location>
        <begin position="328"/>
        <end position="342"/>
    </location>
</feature>
<accession>A0A8S3VGZ5</accession>
<dbReference type="SMART" id="SM00454">
    <property type="entry name" value="SAM"/>
    <property type="match status" value="1"/>
</dbReference>
<reference evidence="3" key="1">
    <citation type="submission" date="2021-03" db="EMBL/GenBank/DDBJ databases">
        <authorList>
            <person name="Bekaert M."/>
        </authorList>
    </citation>
    <scope>NUCLEOTIDE SEQUENCE</scope>
</reference>
<keyword evidence="4" id="KW-1185">Reference proteome</keyword>
<dbReference type="AlphaFoldDB" id="A0A8S3VGZ5"/>
<evidence type="ECO:0000256" key="1">
    <source>
        <dbReference type="SAM" id="MobiDB-lite"/>
    </source>
</evidence>
<evidence type="ECO:0000313" key="3">
    <source>
        <dbReference type="EMBL" id="CAG2257097.1"/>
    </source>
</evidence>
<dbReference type="SUPFAM" id="SSF47769">
    <property type="entry name" value="SAM/Pointed domain"/>
    <property type="match status" value="1"/>
</dbReference>